<sequence length="569" mass="61947">MSTWDYIIIGGGSAGCVLASRLSENPRLTVLLIEAGRDLKPGEEGDAILDTYPGRAAFDPQNHWDGLMVNTRPFLHNSHEPPAKKKYEQPKIMGGGSSINGQIANRGTPEDYAEWEELGASGWGWQDVLPYFKKLERDLDFDGELHGKSGPIPIHRIPRSKWPEVSLATERALTELGFPPIGDQNAVFTDGHFPIPLSNNAGEHRVSTAMAYLTTEVRARPNLTIMSNTQADTLILEGRRVVGVRISQGSSIKELRAREVIVSAGALQSPAVLMRSGIGPLTELKRVGIEPVHVLDGVGKNLQEHPGIALSAYIRRDARLKHTRRHVHLALRYSSGVEGCGQGDMFAMMATKSAWHPLGVRLASMIAWVNKAEARGYVQLASKDPLQPPTAELNFLGDYRDIERLAGAVKLMARVFMSDALSSLLSHPSPSSYSGFAKKLGRQTVKNFLLTAPTAVIIDAIPYARKLFMDIAVANGMRIDQLLEDDEALKDYVRNSAFGQWHVCGTCKLGSPDDPEAVTEPSSARVIGVDGLRVVDASIMPTAPRANLNIPVIMIAEKVSAAILAEELA</sequence>
<evidence type="ECO:0000313" key="9">
    <source>
        <dbReference type="Proteomes" id="UP000636264"/>
    </source>
</evidence>
<dbReference type="PANTHER" id="PTHR11552">
    <property type="entry name" value="GLUCOSE-METHANOL-CHOLINE GMC OXIDOREDUCTASE"/>
    <property type="match status" value="1"/>
</dbReference>
<dbReference type="PROSITE" id="PS00624">
    <property type="entry name" value="GMC_OXRED_2"/>
    <property type="match status" value="1"/>
</dbReference>
<keyword evidence="4 5" id="KW-0274">FAD</keyword>
<organism evidence="8 9">
    <name type="scientific">Nitratireductor aestuarii</name>
    <dbReference type="NCBI Taxonomy" id="1735103"/>
    <lineage>
        <taxon>Bacteria</taxon>
        <taxon>Pseudomonadati</taxon>
        <taxon>Pseudomonadota</taxon>
        <taxon>Alphaproteobacteria</taxon>
        <taxon>Hyphomicrobiales</taxon>
        <taxon>Phyllobacteriaceae</taxon>
        <taxon>Nitratireductor</taxon>
    </lineage>
</organism>
<feature type="binding site" evidence="5">
    <location>
        <begin position="501"/>
        <end position="502"/>
    </location>
    <ligand>
        <name>FAD</name>
        <dbReference type="ChEBI" id="CHEBI:57692"/>
    </ligand>
</feature>
<dbReference type="Gene3D" id="3.30.410.40">
    <property type="match status" value="1"/>
</dbReference>
<dbReference type="InterPro" id="IPR000172">
    <property type="entry name" value="GMC_OxRdtase_N"/>
</dbReference>
<evidence type="ECO:0000256" key="5">
    <source>
        <dbReference type="PIRSR" id="PIRSR000137-2"/>
    </source>
</evidence>
<dbReference type="PIRSF" id="PIRSF000137">
    <property type="entry name" value="Alcohol_oxidase"/>
    <property type="match status" value="1"/>
</dbReference>
<feature type="compositionally biased region" description="Basic and acidic residues" evidence="6">
    <location>
        <begin position="78"/>
        <end position="89"/>
    </location>
</feature>
<dbReference type="Pfam" id="PF00732">
    <property type="entry name" value="GMC_oxred_N"/>
    <property type="match status" value="1"/>
</dbReference>
<dbReference type="SUPFAM" id="SSF51905">
    <property type="entry name" value="FAD/NAD(P)-binding domain"/>
    <property type="match status" value="1"/>
</dbReference>
<dbReference type="SUPFAM" id="SSF54373">
    <property type="entry name" value="FAD-linked reductases, C-terminal domain"/>
    <property type="match status" value="1"/>
</dbReference>
<comment type="cofactor">
    <cofactor evidence="1 5">
        <name>FAD</name>
        <dbReference type="ChEBI" id="CHEBI:57692"/>
    </cofactor>
</comment>
<keyword evidence="9" id="KW-1185">Reference proteome</keyword>
<comment type="similarity">
    <text evidence="2">Belongs to the GMC oxidoreductase family.</text>
</comment>
<evidence type="ECO:0000313" key="8">
    <source>
        <dbReference type="EMBL" id="GGA76705.1"/>
    </source>
</evidence>
<feature type="region of interest" description="Disordered" evidence="6">
    <location>
        <begin position="78"/>
        <end position="103"/>
    </location>
</feature>
<gene>
    <name evidence="8" type="ORF">GCM10011385_33440</name>
</gene>
<evidence type="ECO:0000256" key="1">
    <source>
        <dbReference type="ARBA" id="ARBA00001974"/>
    </source>
</evidence>
<dbReference type="EMBL" id="BMIF01000012">
    <property type="protein sequence ID" value="GGA76705.1"/>
    <property type="molecule type" value="Genomic_DNA"/>
</dbReference>
<keyword evidence="3" id="KW-0285">Flavoprotein</keyword>
<dbReference type="GO" id="GO:0016614">
    <property type="term" value="F:oxidoreductase activity, acting on CH-OH group of donors"/>
    <property type="evidence" value="ECO:0007669"/>
    <property type="project" value="InterPro"/>
</dbReference>
<dbReference type="RefSeq" id="WP_188722242.1">
    <property type="nucleotide sequence ID" value="NZ_BMIF01000012.1"/>
</dbReference>
<reference evidence="8" key="1">
    <citation type="journal article" date="2014" name="Int. J. Syst. Evol. Microbiol.">
        <title>Complete genome sequence of Corynebacterium casei LMG S-19264T (=DSM 44701T), isolated from a smear-ripened cheese.</title>
        <authorList>
            <consortium name="US DOE Joint Genome Institute (JGI-PGF)"/>
            <person name="Walter F."/>
            <person name="Albersmeier A."/>
            <person name="Kalinowski J."/>
            <person name="Ruckert C."/>
        </authorList>
    </citation>
    <scope>NUCLEOTIDE SEQUENCE</scope>
    <source>
        <strain evidence="8">CGMCC 1.15320</strain>
    </source>
</reference>
<accession>A0A916S1A7</accession>
<evidence type="ECO:0000256" key="3">
    <source>
        <dbReference type="ARBA" id="ARBA00022630"/>
    </source>
</evidence>
<proteinExistence type="inferred from homology"/>
<evidence type="ECO:0000256" key="2">
    <source>
        <dbReference type="ARBA" id="ARBA00010790"/>
    </source>
</evidence>
<dbReference type="AlphaFoldDB" id="A0A916S1A7"/>
<evidence type="ECO:0000256" key="4">
    <source>
        <dbReference type="ARBA" id="ARBA00022827"/>
    </source>
</evidence>
<dbReference type="PANTHER" id="PTHR11552:SF147">
    <property type="entry name" value="CHOLINE DEHYDROGENASE, MITOCHONDRIAL"/>
    <property type="match status" value="1"/>
</dbReference>
<dbReference type="InterPro" id="IPR007867">
    <property type="entry name" value="GMC_OxRtase_C"/>
</dbReference>
<feature type="domain" description="Glucose-methanol-choline oxidoreductase N-terminal" evidence="7">
    <location>
        <begin position="265"/>
        <end position="279"/>
    </location>
</feature>
<dbReference type="InterPro" id="IPR012132">
    <property type="entry name" value="GMC_OxRdtase"/>
</dbReference>
<dbReference type="Pfam" id="PF05199">
    <property type="entry name" value="GMC_oxred_C"/>
    <property type="match status" value="1"/>
</dbReference>
<comment type="caution">
    <text evidence="8">The sequence shown here is derived from an EMBL/GenBank/DDBJ whole genome shotgun (WGS) entry which is preliminary data.</text>
</comment>
<dbReference type="Proteomes" id="UP000636264">
    <property type="component" value="Unassembled WGS sequence"/>
</dbReference>
<dbReference type="Gene3D" id="3.50.50.60">
    <property type="entry name" value="FAD/NAD(P)-binding domain"/>
    <property type="match status" value="2"/>
</dbReference>
<dbReference type="GO" id="GO:0050660">
    <property type="term" value="F:flavin adenine dinucleotide binding"/>
    <property type="evidence" value="ECO:0007669"/>
    <property type="project" value="InterPro"/>
</dbReference>
<protein>
    <submittedName>
        <fullName evidence="8">Glucose dehydrogenase</fullName>
    </submittedName>
</protein>
<dbReference type="InterPro" id="IPR036188">
    <property type="entry name" value="FAD/NAD-bd_sf"/>
</dbReference>
<reference evidence="8" key="2">
    <citation type="submission" date="2020-09" db="EMBL/GenBank/DDBJ databases">
        <authorList>
            <person name="Sun Q."/>
            <person name="Zhou Y."/>
        </authorList>
    </citation>
    <scope>NUCLEOTIDE SEQUENCE</scope>
    <source>
        <strain evidence="8">CGMCC 1.15320</strain>
    </source>
</reference>
<evidence type="ECO:0000259" key="7">
    <source>
        <dbReference type="PROSITE" id="PS00624"/>
    </source>
</evidence>
<name>A0A916S1A7_9HYPH</name>
<evidence type="ECO:0000256" key="6">
    <source>
        <dbReference type="SAM" id="MobiDB-lite"/>
    </source>
</evidence>